<protein>
    <submittedName>
        <fullName evidence="2">Uncharacterized protein</fullName>
    </submittedName>
</protein>
<dbReference type="Proteomes" id="UP000002964">
    <property type="component" value="Unassembled WGS sequence"/>
</dbReference>
<dbReference type="RefSeq" id="WP_009146982.1">
    <property type="nucleotide sequence ID" value="NZ_CP121471.1"/>
</dbReference>
<organism evidence="2 3">
    <name type="scientific">Thiorhodovibrio frisius</name>
    <dbReference type="NCBI Taxonomy" id="631362"/>
    <lineage>
        <taxon>Bacteria</taxon>
        <taxon>Pseudomonadati</taxon>
        <taxon>Pseudomonadota</taxon>
        <taxon>Gammaproteobacteria</taxon>
        <taxon>Chromatiales</taxon>
        <taxon>Chromatiaceae</taxon>
        <taxon>Thiorhodovibrio</taxon>
    </lineage>
</organism>
<accession>H8YWS1</accession>
<sequence length="280" mass="31606">MTQKNIIQKNITQKNITQKNITQKNINQQTTTIETNGSETTDALGQALTALGLERSQRFGVMQWKGQYEGRVVTLSISRQGRTRYAGEIRYRQHLGFRLRIELQTKVLTRFYLVPAGFANSGLMRRIYRWRGTQVIDKVPEALTNFRGVARDVPWGQRLLACSELIDDIAGLLTERTHGGLQGSVYFEPETLHYGSSILKRADFEADWVRSILERLARIAAVADHLPLPQRQDRPSRFAGLARRRPLLAASLMLGGFLGVLMVFALVLVLILSLIAIGFK</sequence>
<keyword evidence="1" id="KW-1133">Transmembrane helix</keyword>
<proteinExistence type="predicted"/>
<name>H8YWS1_9GAMM</name>
<feature type="transmembrane region" description="Helical" evidence="1">
    <location>
        <begin position="247"/>
        <end position="279"/>
    </location>
</feature>
<evidence type="ECO:0000256" key="1">
    <source>
        <dbReference type="SAM" id="Phobius"/>
    </source>
</evidence>
<dbReference type="HOGENOM" id="CLU_993716_0_0_6"/>
<dbReference type="AlphaFoldDB" id="H8YWS1"/>
<dbReference type="EMBL" id="JH603168">
    <property type="protein sequence ID" value="EIC22897.1"/>
    <property type="molecule type" value="Genomic_DNA"/>
</dbReference>
<keyword evidence="1" id="KW-0812">Transmembrane</keyword>
<reference evidence="2 3" key="2">
    <citation type="submission" date="2011-11" db="EMBL/GenBank/DDBJ databases">
        <authorList>
            <consortium name="US DOE Joint Genome Institute"/>
            <person name="Lucas S."/>
            <person name="Han J."/>
            <person name="Lapidus A."/>
            <person name="Cheng J.-F."/>
            <person name="Goodwin L."/>
            <person name="Pitluck S."/>
            <person name="Peters L."/>
            <person name="Ovchinnikova G."/>
            <person name="Zhang X."/>
            <person name="Detter J.C."/>
            <person name="Han C."/>
            <person name="Tapia R."/>
            <person name="Land M."/>
            <person name="Hauser L."/>
            <person name="Kyrpides N."/>
            <person name="Ivanova N."/>
            <person name="Pagani I."/>
            <person name="Vogl K."/>
            <person name="Liu Z."/>
            <person name="Overmann J."/>
            <person name="Frigaard N.-U."/>
            <person name="Bryant D."/>
            <person name="Woyke T."/>
        </authorList>
    </citation>
    <scope>NUCLEOTIDE SEQUENCE [LARGE SCALE GENOMIC DNA]</scope>
    <source>
        <strain evidence="2 3">970</strain>
    </source>
</reference>
<dbReference type="STRING" id="631362.Thi970DRAFT_00536"/>
<keyword evidence="1" id="KW-0472">Membrane</keyword>
<keyword evidence="3" id="KW-1185">Reference proteome</keyword>
<evidence type="ECO:0000313" key="2">
    <source>
        <dbReference type="EMBL" id="EIC22897.1"/>
    </source>
</evidence>
<evidence type="ECO:0000313" key="3">
    <source>
        <dbReference type="Proteomes" id="UP000002964"/>
    </source>
</evidence>
<gene>
    <name evidence="2" type="ORF">Thi970DRAFT_00536</name>
</gene>
<reference evidence="3" key="1">
    <citation type="submission" date="2011-06" db="EMBL/GenBank/DDBJ databases">
        <authorList>
            <consortium name="US DOE Joint Genome Institute (JGI-PGF)"/>
            <person name="Lucas S."/>
            <person name="Han J."/>
            <person name="Lapidus A."/>
            <person name="Cheng J.-F."/>
            <person name="Goodwin L."/>
            <person name="Pitluck S."/>
            <person name="Peters L."/>
            <person name="Land M.L."/>
            <person name="Hauser L."/>
            <person name="Vogl K."/>
            <person name="Liu Z."/>
            <person name="Overmann J."/>
            <person name="Frigaard N.-U."/>
            <person name="Bryant D.A."/>
            <person name="Woyke T.J."/>
        </authorList>
    </citation>
    <scope>NUCLEOTIDE SEQUENCE [LARGE SCALE GENOMIC DNA]</scope>
    <source>
        <strain evidence="3">970</strain>
    </source>
</reference>